<gene>
    <name evidence="12" type="ORF">P409_20880</name>
</gene>
<dbReference type="PROSITE" id="PS50928">
    <property type="entry name" value="ABC_TM1"/>
    <property type="match status" value="1"/>
</dbReference>
<keyword evidence="7 10" id="KW-0472">Membrane</keyword>
<keyword evidence="5 10" id="KW-0812">Transmembrane</keyword>
<proteinExistence type="inferred from homology"/>
<name>A0A0A0D378_9PROT</name>
<organism evidence="12 13">
    <name type="scientific">Inquilinus limosus MP06</name>
    <dbReference type="NCBI Taxonomy" id="1398085"/>
    <lineage>
        <taxon>Bacteria</taxon>
        <taxon>Pseudomonadati</taxon>
        <taxon>Pseudomonadota</taxon>
        <taxon>Alphaproteobacteria</taxon>
        <taxon>Rhodospirillales</taxon>
        <taxon>Rhodospirillaceae</taxon>
        <taxon>Inquilinus</taxon>
    </lineage>
</organism>
<dbReference type="Gene3D" id="1.10.3720.10">
    <property type="entry name" value="MetI-like"/>
    <property type="match status" value="1"/>
</dbReference>
<evidence type="ECO:0000313" key="12">
    <source>
        <dbReference type="EMBL" id="KGM32529.1"/>
    </source>
</evidence>
<evidence type="ECO:0000256" key="4">
    <source>
        <dbReference type="ARBA" id="ARBA00022475"/>
    </source>
</evidence>
<protein>
    <recommendedName>
        <fullName evidence="9">Glutathione transport system permease protein GsiD</fullName>
    </recommendedName>
</protein>
<accession>A0A0A0D378</accession>
<feature type="domain" description="ABC transmembrane type-1" evidence="11">
    <location>
        <begin position="93"/>
        <end position="282"/>
    </location>
</feature>
<feature type="transmembrane region" description="Helical" evidence="10">
    <location>
        <begin position="159"/>
        <end position="175"/>
    </location>
</feature>
<dbReference type="RefSeq" id="WP_034843084.1">
    <property type="nucleotide sequence ID" value="NZ_JANX01000303.1"/>
</dbReference>
<dbReference type="InterPro" id="IPR025966">
    <property type="entry name" value="OppC_N"/>
</dbReference>
<feature type="transmembrane region" description="Helical" evidence="10">
    <location>
        <begin position="259"/>
        <end position="282"/>
    </location>
</feature>
<evidence type="ECO:0000259" key="11">
    <source>
        <dbReference type="PROSITE" id="PS50928"/>
    </source>
</evidence>
<dbReference type="PANTHER" id="PTHR43386:SF3">
    <property type="entry name" value="GLUTATHIONE TRANSPORT SYSTEM PERMEASE PROTEIN GSID"/>
    <property type="match status" value="1"/>
</dbReference>
<keyword evidence="4" id="KW-1003">Cell membrane</keyword>
<evidence type="ECO:0000313" key="13">
    <source>
        <dbReference type="Proteomes" id="UP000029995"/>
    </source>
</evidence>
<keyword evidence="6 10" id="KW-1133">Transmembrane helix</keyword>
<dbReference type="GO" id="GO:0071916">
    <property type="term" value="F:dipeptide transmembrane transporter activity"/>
    <property type="evidence" value="ECO:0007669"/>
    <property type="project" value="TreeGrafter"/>
</dbReference>
<evidence type="ECO:0000256" key="5">
    <source>
        <dbReference type="ARBA" id="ARBA00022692"/>
    </source>
</evidence>
<evidence type="ECO:0000256" key="1">
    <source>
        <dbReference type="ARBA" id="ARBA00004651"/>
    </source>
</evidence>
<dbReference type="SUPFAM" id="SSF161098">
    <property type="entry name" value="MetI-like"/>
    <property type="match status" value="1"/>
</dbReference>
<dbReference type="InterPro" id="IPR000515">
    <property type="entry name" value="MetI-like"/>
</dbReference>
<dbReference type="AlphaFoldDB" id="A0A0A0D378"/>
<feature type="transmembrane region" description="Helical" evidence="10">
    <location>
        <begin position="32"/>
        <end position="54"/>
    </location>
</feature>
<sequence length="295" mass="31430">MSAVTAPVASAGAEKVRSPWREFWRRFRRQKVGVIAGLFLVALVLMAILAPWIAPYDLAAPDYERVLEGPSWAHLAGTDAYGRDIFSRIVFGARISLAVGFLSVTLGGVAGILLGLVSGFYGGWVDGLVMRFCDVLLAFPGIILAIGVIAVLGPGIDNVIYAVAVFSVPVFARLVRGSTLAIKQTVYVDAARAIGVRHRLLMLRHILPGTLPSVIVYFSMRIGTSILTAASLSFIGLGAQPPSPEWGAMLADGRSYLGVADHITLFPGIAIFVTVLAFNLLGDGLRDALDPKLKT</sequence>
<evidence type="ECO:0000256" key="3">
    <source>
        <dbReference type="ARBA" id="ARBA00022448"/>
    </source>
</evidence>
<comment type="subcellular location">
    <subcellularLocation>
        <location evidence="1 10">Cell membrane</location>
        <topology evidence="1 10">Multi-pass membrane protein</topology>
    </subcellularLocation>
</comment>
<dbReference type="CDD" id="cd06261">
    <property type="entry name" value="TM_PBP2"/>
    <property type="match status" value="1"/>
</dbReference>
<dbReference type="InterPro" id="IPR035906">
    <property type="entry name" value="MetI-like_sf"/>
</dbReference>
<dbReference type="Pfam" id="PF12911">
    <property type="entry name" value="OppC_N"/>
    <property type="match status" value="1"/>
</dbReference>
<reference evidence="12 13" key="1">
    <citation type="submission" date="2014-01" db="EMBL/GenBank/DDBJ databases">
        <title>Genome sequence determination for a cystic fibrosis isolate, Inquilinus limosus.</title>
        <authorList>
            <person name="Pino M."/>
            <person name="Di Conza J."/>
            <person name="Gutkind G."/>
        </authorList>
    </citation>
    <scope>NUCLEOTIDE SEQUENCE [LARGE SCALE GENOMIC DNA]</scope>
    <source>
        <strain evidence="12 13">MP06</strain>
    </source>
</reference>
<evidence type="ECO:0000256" key="10">
    <source>
        <dbReference type="RuleBase" id="RU363032"/>
    </source>
</evidence>
<comment type="caution">
    <text evidence="12">The sequence shown here is derived from an EMBL/GenBank/DDBJ whole genome shotgun (WGS) entry which is preliminary data.</text>
</comment>
<dbReference type="OrthoDB" id="9766870at2"/>
<evidence type="ECO:0000256" key="6">
    <source>
        <dbReference type="ARBA" id="ARBA00022989"/>
    </source>
</evidence>
<evidence type="ECO:0000256" key="7">
    <source>
        <dbReference type="ARBA" id="ARBA00023136"/>
    </source>
</evidence>
<dbReference type="Proteomes" id="UP000029995">
    <property type="component" value="Unassembled WGS sequence"/>
</dbReference>
<dbReference type="PANTHER" id="PTHR43386">
    <property type="entry name" value="OLIGOPEPTIDE TRANSPORT SYSTEM PERMEASE PROTEIN APPC"/>
    <property type="match status" value="1"/>
</dbReference>
<feature type="transmembrane region" description="Helical" evidence="10">
    <location>
        <begin position="95"/>
        <end position="120"/>
    </location>
</feature>
<keyword evidence="3 10" id="KW-0813">Transport</keyword>
<dbReference type="EMBL" id="JANX01000303">
    <property type="protein sequence ID" value="KGM32529.1"/>
    <property type="molecule type" value="Genomic_DNA"/>
</dbReference>
<evidence type="ECO:0000256" key="9">
    <source>
        <dbReference type="ARBA" id="ARBA00041106"/>
    </source>
</evidence>
<feature type="transmembrane region" description="Helical" evidence="10">
    <location>
        <begin position="132"/>
        <end position="153"/>
    </location>
</feature>
<dbReference type="Pfam" id="PF00528">
    <property type="entry name" value="BPD_transp_1"/>
    <property type="match status" value="1"/>
</dbReference>
<comment type="function">
    <text evidence="8">Part of the ABC transporter complex GsiABCD involved in glutathione import. Probably responsible for the translocation of the substrate across the membrane.</text>
</comment>
<evidence type="ECO:0000256" key="2">
    <source>
        <dbReference type="ARBA" id="ARBA00009306"/>
    </source>
</evidence>
<dbReference type="GO" id="GO:0005886">
    <property type="term" value="C:plasma membrane"/>
    <property type="evidence" value="ECO:0007669"/>
    <property type="project" value="UniProtKB-SubCell"/>
</dbReference>
<evidence type="ECO:0000256" key="8">
    <source>
        <dbReference type="ARBA" id="ARBA00037215"/>
    </source>
</evidence>
<comment type="similarity">
    <text evidence="2 10">Belongs to the binding-protein-dependent transport system permease family.</text>
</comment>
<dbReference type="InterPro" id="IPR050366">
    <property type="entry name" value="BP-dependent_transpt_permease"/>
</dbReference>